<dbReference type="InterPro" id="IPR015424">
    <property type="entry name" value="PyrdxlP-dep_Trfase"/>
</dbReference>
<dbReference type="PANTHER" id="PTHR43795">
    <property type="entry name" value="BIFUNCTIONAL ASPARTATE AMINOTRANSFERASE AND GLUTAMATE/ASPARTATE-PREPHENATE AMINOTRANSFERASE-RELATED"/>
    <property type="match status" value="1"/>
</dbReference>
<dbReference type="EC" id="2.6.1.99" evidence="6"/>
<dbReference type="InterPro" id="IPR015422">
    <property type="entry name" value="PyrdxlP-dep_Trfase_small"/>
</dbReference>
<reference evidence="6 7" key="1">
    <citation type="submission" date="2024-06" db="EMBL/GenBank/DDBJ databases">
        <title>A chromosome level genome sequence of Diviner's sage (Salvia divinorum).</title>
        <authorList>
            <person name="Ford S.A."/>
            <person name="Ro D.-K."/>
            <person name="Ness R.W."/>
            <person name="Phillips M.A."/>
        </authorList>
    </citation>
    <scope>NUCLEOTIDE SEQUENCE [LARGE SCALE GENOMIC DNA]</scope>
    <source>
        <strain evidence="6">SAF-2024a</strain>
        <tissue evidence="6">Leaf</tissue>
    </source>
</reference>
<keyword evidence="3 6" id="KW-0032">Aminotransferase</keyword>
<comment type="similarity">
    <text evidence="2">Belongs to the alliinase family.</text>
</comment>
<keyword evidence="7" id="KW-1185">Reference proteome</keyword>
<dbReference type="Gene3D" id="3.90.1150.10">
    <property type="entry name" value="Aspartate Aminotransferase, domain 1"/>
    <property type="match status" value="1"/>
</dbReference>
<dbReference type="InterPro" id="IPR006948">
    <property type="entry name" value="Alliinase_C"/>
</dbReference>
<evidence type="ECO:0000313" key="6">
    <source>
        <dbReference type="EMBL" id="KAL1550867.1"/>
    </source>
</evidence>
<gene>
    <name evidence="6" type="ORF">AAHA92_18777</name>
</gene>
<dbReference type="InterPro" id="IPR050478">
    <property type="entry name" value="Ethylene_sulfur-biosynth"/>
</dbReference>
<comment type="caution">
    <text evidence="6">The sequence shown here is derived from an EMBL/GenBank/DDBJ whole genome shotgun (WGS) entry which is preliminary data.</text>
</comment>
<name>A0ABD1H372_SALDI</name>
<dbReference type="Gene3D" id="3.40.640.10">
    <property type="entry name" value="Type I PLP-dependent aspartate aminotransferase-like (Major domain)"/>
    <property type="match status" value="1"/>
</dbReference>
<keyword evidence="4" id="KW-0663">Pyridoxal phosphate</keyword>
<dbReference type="Pfam" id="PF04864">
    <property type="entry name" value="Alliinase_C"/>
    <property type="match status" value="1"/>
</dbReference>
<dbReference type="Proteomes" id="UP001567538">
    <property type="component" value="Unassembled WGS sequence"/>
</dbReference>
<dbReference type="PANTHER" id="PTHR43795:SF15">
    <property type="entry name" value="TRYPTOPHAN AMINOTRANSFERASE-RELATED PROTEIN 1"/>
    <property type="match status" value="1"/>
</dbReference>
<evidence type="ECO:0000256" key="2">
    <source>
        <dbReference type="ARBA" id="ARBA00006312"/>
    </source>
</evidence>
<sequence>MCGTYKVVVTKSSMTCSDHQAPDSNGSTPNHRLDVRTNGVAPYHHHPQPIVSLDHGDPTMYEAYWKKVGQRCSVTMSGFQSLSYFGDGKTLCWFMEKKLEDEIRKMHKVAGNAVVDGRHIVVGTGSSQLILAALYALAYTLDIPNPVDVVSAAPYYSSYPEMIEFVRTGLFKWSGDARCFDKDVPYIEFVTSPNNPDGSTREAVVMNRGELGLLVHDLAYYWPQYTAITSPADHDLMLFTASKCTGHAGSRIGWAVVRDENVARKMVKFIEMNTIGVSKEAQLRSASVMELISLSCQKRKPCDVENFFDYSQRAMEERWRRLRDVVNNSQLFSLPKFPEHYCNFRREIVQTYPAFAWMKCKEGIDGERLLREHKIGTRSGRRFGCEAEFVRISMLSRDEDFDLFLHRLSTIQPTASANGNQN</sequence>
<keyword evidence="6" id="KW-0808">Transferase</keyword>
<evidence type="ECO:0000313" key="7">
    <source>
        <dbReference type="Proteomes" id="UP001567538"/>
    </source>
</evidence>
<dbReference type="GO" id="GO:0080097">
    <property type="term" value="F:L-tryptophan:pyruvate aminotransferase activity"/>
    <property type="evidence" value="ECO:0007669"/>
    <property type="project" value="UniProtKB-EC"/>
</dbReference>
<dbReference type="Gene3D" id="2.10.25.30">
    <property type="entry name" value="EGF-like, alliinase"/>
    <property type="match status" value="1"/>
</dbReference>
<dbReference type="EMBL" id="JBEAFC010000007">
    <property type="protein sequence ID" value="KAL1550867.1"/>
    <property type="molecule type" value="Genomic_DNA"/>
</dbReference>
<evidence type="ECO:0000256" key="1">
    <source>
        <dbReference type="ARBA" id="ARBA00001933"/>
    </source>
</evidence>
<organism evidence="6 7">
    <name type="scientific">Salvia divinorum</name>
    <name type="common">Maria pastora</name>
    <name type="synonym">Diviner's sage</name>
    <dbReference type="NCBI Taxonomy" id="28513"/>
    <lineage>
        <taxon>Eukaryota</taxon>
        <taxon>Viridiplantae</taxon>
        <taxon>Streptophyta</taxon>
        <taxon>Embryophyta</taxon>
        <taxon>Tracheophyta</taxon>
        <taxon>Spermatophyta</taxon>
        <taxon>Magnoliopsida</taxon>
        <taxon>eudicotyledons</taxon>
        <taxon>Gunneridae</taxon>
        <taxon>Pentapetalae</taxon>
        <taxon>asterids</taxon>
        <taxon>lamiids</taxon>
        <taxon>Lamiales</taxon>
        <taxon>Lamiaceae</taxon>
        <taxon>Nepetoideae</taxon>
        <taxon>Mentheae</taxon>
        <taxon>Salviinae</taxon>
        <taxon>Salvia</taxon>
        <taxon>Salvia subgen. Calosphace</taxon>
    </lineage>
</organism>
<proteinExistence type="inferred from homology"/>
<dbReference type="SUPFAM" id="SSF53383">
    <property type="entry name" value="PLP-dependent transferases"/>
    <property type="match status" value="1"/>
</dbReference>
<dbReference type="AlphaFoldDB" id="A0ABD1H372"/>
<evidence type="ECO:0000256" key="3">
    <source>
        <dbReference type="ARBA" id="ARBA00022576"/>
    </source>
</evidence>
<evidence type="ECO:0000256" key="4">
    <source>
        <dbReference type="ARBA" id="ARBA00022898"/>
    </source>
</evidence>
<dbReference type="InterPro" id="IPR037029">
    <property type="entry name" value="Alliinase_N_sf"/>
</dbReference>
<feature type="domain" description="Alliinase C-terminal" evidence="5">
    <location>
        <begin position="52"/>
        <end position="411"/>
    </location>
</feature>
<accession>A0ABD1H372</accession>
<dbReference type="CDD" id="cd00609">
    <property type="entry name" value="AAT_like"/>
    <property type="match status" value="1"/>
</dbReference>
<dbReference type="InterPro" id="IPR015421">
    <property type="entry name" value="PyrdxlP-dep_Trfase_major"/>
</dbReference>
<evidence type="ECO:0000259" key="5">
    <source>
        <dbReference type="Pfam" id="PF04864"/>
    </source>
</evidence>
<protein>
    <submittedName>
        <fullName evidence="6">L-tryptophan--pyruvate aminotransferase</fullName>
        <ecNumber evidence="6">2.6.1.99</ecNumber>
    </submittedName>
</protein>
<comment type="cofactor">
    <cofactor evidence="1">
        <name>pyridoxal 5'-phosphate</name>
        <dbReference type="ChEBI" id="CHEBI:597326"/>
    </cofactor>
</comment>